<protein>
    <submittedName>
        <fullName evidence="1">Uncharacterized protein</fullName>
    </submittedName>
</protein>
<dbReference type="Proteomes" id="UP000605970">
    <property type="component" value="Unassembled WGS sequence"/>
</dbReference>
<dbReference type="AlphaFoldDB" id="A0A8S9Z7K9"/>
<organism evidence="1 2">
    <name type="scientific">Meloidogyne graminicola</name>
    <dbReference type="NCBI Taxonomy" id="189291"/>
    <lineage>
        <taxon>Eukaryota</taxon>
        <taxon>Metazoa</taxon>
        <taxon>Ecdysozoa</taxon>
        <taxon>Nematoda</taxon>
        <taxon>Chromadorea</taxon>
        <taxon>Rhabditida</taxon>
        <taxon>Tylenchina</taxon>
        <taxon>Tylenchomorpha</taxon>
        <taxon>Tylenchoidea</taxon>
        <taxon>Meloidogynidae</taxon>
        <taxon>Meloidogyninae</taxon>
        <taxon>Meloidogyne</taxon>
    </lineage>
</organism>
<comment type="caution">
    <text evidence="1">The sequence shown here is derived from an EMBL/GenBank/DDBJ whole genome shotgun (WGS) entry which is preliminary data.</text>
</comment>
<dbReference type="EMBL" id="JABEBT010000163">
    <property type="protein sequence ID" value="KAF7627184.1"/>
    <property type="molecule type" value="Genomic_DNA"/>
</dbReference>
<keyword evidence="2" id="KW-1185">Reference proteome</keyword>
<gene>
    <name evidence="1" type="ORF">Mgra_00009548</name>
</gene>
<accession>A0A8S9Z7K9</accession>
<evidence type="ECO:0000313" key="2">
    <source>
        <dbReference type="Proteomes" id="UP000605970"/>
    </source>
</evidence>
<reference evidence="1" key="1">
    <citation type="journal article" date="2020" name="Ecol. Evol.">
        <title>Genome structure and content of the rice root-knot nematode (Meloidogyne graminicola).</title>
        <authorList>
            <person name="Phan N.T."/>
            <person name="Danchin E.G.J."/>
            <person name="Klopp C."/>
            <person name="Perfus-Barbeoch L."/>
            <person name="Kozlowski D.K."/>
            <person name="Koutsovoulos G.D."/>
            <person name="Lopez-Roques C."/>
            <person name="Bouchez O."/>
            <person name="Zahm M."/>
            <person name="Besnard G."/>
            <person name="Bellafiore S."/>
        </authorList>
    </citation>
    <scope>NUCLEOTIDE SEQUENCE</scope>
    <source>
        <strain evidence="1">VN-18</strain>
    </source>
</reference>
<evidence type="ECO:0000313" key="1">
    <source>
        <dbReference type="EMBL" id="KAF7627184.1"/>
    </source>
</evidence>
<proteinExistence type="predicted"/>
<sequence>MKKDRGLEHNSEQLPLKMDWLKKEEMKFLLKEKCKKIKESELVLLETQNNAEKLKSALYLAIINWHKKNYPGLSNKHINMLLAENLGLMGSSQMANLLQDSLFKCLADPENELWKKVDMQAAECLESPIIFMNKRSSNESTATLRDKVQTSSNYENWVVPSEVPASEDNKEW</sequence>
<name>A0A8S9Z7K9_9BILA</name>